<keyword evidence="3" id="KW-1185">Reference proteome</keyword>
<protein>
    <recommendedName>
        <fullName evidence="1">Neprosin PEP catalytic domain-containing protein</fullName>
    </recommendedName>
</protein>
<organism evidence="2 3">
    <name type="scientific">Liquidambar formosana</name>
    <name type="common">Formosan gum</name>
    <dbReference type="NCBI Taxonomy" id="63359"/>
    <lineage>
        <taxon>Eukaryota</taxon>
        <taxon>Viridiplantae</taxon>
        <taxon>Streptophyta</taxon>
        <taxon>Embryophyta</taxon>
        <taxon>Tracheophyta</taxon>
        <taxon>Spermatophyta</taxon>
        <taxon>Magnoliopsida</taxon>
        <taxon>eudicotyledons</taxon>
        <taxon>Gunneridae</taxon>
        <taxon>Pentapetalae</taxon>
        <taxon>Saxifragales</taxon>
        <taxon>Altingiaceae</taxon>
        <taxon>Liquidambar</taxon>
    </lineage>
</organism>
<dbReference type="PROSITE" id="PS52045">
    <property type="entry name" value="NEPROSIN_PEP_CD"/>
    <property type="match status" value="1"/>
</dbReference>
<name>A0AAP0REH3_LIQFO</name>
<evidence type="ECO:0000313" key="2">
    <source>
        <dbReference type="EMBL" id="KAK9275173.1"/>
    </source>
</evidence>
<gene>
    <name evidence="2" type="ORF">L1049_022434</name>
</gene>
<feature type="domain" description="Neprosin PEP catalytic" evidence="1">
    <location>
        <begin position="1"/>
        <end position="100"/>
    </location>
</feature>
<dbReference type="Proteomes" id="UP001415857">
    <property type="component" value="Unassembled WGS sequence"/>
</dbReference>
<dbReference type="EMBL" id="JBBPBK010000011">
    <property type="protein sequence ID" value="KAK9275173.1"/>
    <property type="molecule type" value="Genomic_DNA"/>
</dbReference>
<reference evidence="2 3" key="1">
    <citation type="journal article" date="2024" name="Plant J.">
        <title>Genome sequences and population genomics reveal climatic adaptation and genomic divergence between two closely related sweetgum species.</title>
        <authorList>
            <person name="Xu W.Q."/>
            <person name="Ren C.Q."/>
            <person name="Zhang X.Y."/>
            <person name="Comes H.P."/>
            <person name="Liu X.H."/>
            <person name="Li Y.G."/>
            <person name="Kettle C.J."/>
            <person name="Jalonen R."/>
            <person name="Gaisberger H."/>
            <person name="Ma Y.Z."/>
            <person name="Qiu Y.X."/>
        </authorList>
    </citation>
    <scope>NUCLEOTIDE SEQUENCE [LARGE SCALE GENOMIC DNA]</scope>
    <source>
        <strain evidence="2">Hangzhou</strain>
    </source>
</reference>
<sequence>MAHNVWHGVELLGLELMELPLLPPMGNGRFARDGLYNLACHWRQVNYVAKDGALIYPKDDETEEYVDKSGCYNLINGKFQKEDSFLGYVFIFGGPGGSCDH</sequence>
<comment type="caution">
    <text evidence="2">The sequence shown here is derived from an EMBL/GenBank/DDBJ whole genome shotgun (WGS) entry which is preliminary data.</text>
</comment>
<proteinExistence type="predicted"/>
<dbReference type="AlphaFoldDB" id="A0AAP0REH3"/>
<dbReference type="InterPro" id="IPR004314">
    <property type="entry name" value="Neprosin"/>
</dbReference>
<dbReference type="Pfam" id="PF03080">
    <property type="entry name" value="Neprosin"/>
    <property type="match status" value="1"/>
</dbReference>
<evidence type="ECO:0000313" key="3">
    <source>
        <dbReference type="Proteomes" id="UP001415857"/>
    </source>
</evidence>
<evidence type="ECO:0000259" key="1">
    <source>
        <dbReference type="PROSITE" id="PS52045"/>
    </source>
</evidence>
<accession>A0AAP0REH3</accession>